<protein>
    <submittedName>
        <fullName evidence="1">Plasmid maintenance system antidote protein VapI, contains XRE-type HTH domain</fullName>
    </submittedName>
</protein>
<dbReference type="AlphaFoldDB" id="A0A1H7L1D4"/>
<dbReference type="EMBL" id="FOBI01000004">
    <property type="protein sequence ID" value="SEK92600.1"/>
    <property type="molecule type" value="Genomic_DNA"/>
</dbReference>
<accession>A0A1H7L1D4</accession>
<proteinExistence type="predicted"/>
<keyword evidence="2" id="KW-1185">Reference proteome</keyword>
<dbReference type="InterPro" id="IPR010982">
    <property type="entry name" value="Lambda_DNA-bd_dom_sf"/>
</dbReference>
<evidence type="ECO:0000313" key="2">
    <source>
        <dbReference type="Proteomes" id="UP000199297"/>
    </source>
</evidence>
<name>A0A1H7L1D4_9GAMM</name>
<evidence type="ECO:0000313" key="1">
    <source>
        <dbReference type="EMBL" id="SEK92600.1"/>
    </source>
</evidence>
<sequence length="116" mass="13281">MSKNKKLDIDLLVDGLTCIDNYSNDGFVNIPTDKSALHPARYFKELFMSELIKDGVSDEDIVAELDLSDQNFEEFLNEKAMVTSLLAQRLCVVTDMPAAFWLRAQSRFDDFHTRVE</sequence>
<organism evidence="1 2">
    <name type="scientific">Colwellia chukchiensis</name>
    <dbReference type="NCBI Taxonomy" id="641665"/>
    <lineage>
        <taxon>Bacteria</taxon>
        <taxon>Pseudomonadati</taxon>
        <taxon>Pseudomonadota</taxon>
        <taxon>Gammaproteobacteria</taxon>
        <taxon>Alteromonadales</taxon>
        <taxon>Colwelliaceae</taxon>
        <taxon>Colwellia</taxon>
    </lineage>
</organism>
<dbReference type="Gene3D" id="1.10.260.40">
    <property type="entry name" value="lambda repressor-like DNA-binding domains"/>
    <property type="match status" value="1"/>
</dbReference>
<reference evidence="2" key="1">
    <citation type="submission" date="2016-10" db="EMBL/GenBank/DDBJ databases">
        <authorList>
            <person name="Varghese N."/>
            <person name="Submissions S."/>
        </authorList>
    </citation>
    <scope>NUCLEOTIDE SEQUENCE [LARGE SCALE GENOMIC DNA]</scope>
    <source>
        <strain evidence="2">CGMCC 1.9127</strain>
    </source>
</reference>
<dbReference type="GO" id="GO:0003677">
    <property type="term" value="F:DNA binding"/>
    <property type="evidence" value="ECO:0007669"/>
    <property type="project" value="InterPro"/>
</dbReference>
<dbReference type="OrthoDB" id="4563729at2"/>
<gene>
    <name evidence="1" type="ORF">SAMN05216262_10410</name>
</gene>
<dbReference type="SUPFAM" id="SSF47413">
    <property type="entry name" value="lambda repressor-like DNA-binding domains"/>
    <property type="match status" value="1"/>
</dbReference>
<dbReference type="Proteomes" id="UP000199297">
    <property type="component" value="Unassembled WGS sequence"/>
</dbReference>
<dbReference type="STRING" id="641665.GCA_002104455_02997"/>
<dbReference type="RefSeq" id="WP_085284511.1">
    <property type="nucleotide sequence ID" value="NZ_FOBI01000004.1"/>
</dbReference>